<feature type="domain" description="Urocanase Rossmann-like" evidence="4">
    <location>
        <begin position="235"/>
        <end position="425"/>
    </location>
</feature>
<dbReference type="Gene3D" id="3.40.1770.10">
    <property type="entry name" value="Urocanase superfamily"/>
    <property type="match status" value="2"/>
</dbReference>
<dbReference type="InterPro" id="IPR023637">
    <property type="entry name" value="Urocanase-like"/>
</dbReference>
<sequence>MASSSSVDLSILRNGIPAELPTHPGNHPDVTLPKAPHRNIDGLSQDDLVLAVQNALRYFPEKFHASLAPEFAQELKDEGHIYMHRFRPVQYEMKAYPIEQYPAKCKQAASIMLMIMNNLDRRVAQFPNHLVTYGGNGSVFSNWAQYLLAMRYLSELTEQQTLVMYSGHPMGLFPSRPAAPRMVVTNGLMIPNYSSRAQYDKAYAMGNTQYGQMTAGSYCYIGPQGIVHGTTITVGAQPKAGVISGVISVTAEIDESAVKKRHEQGWVDEVVSDLDACVARIREAKAKGEVVSLAYHGNVVTLWERLADEAEATGEMLVELGSDQTSLHNPFNGGYYPVQLTFEESQRVMAEDPARFQELVQESLRRHAIAINRLTAKGMRFWDYGNSFLLEAQRAGADVLRPGVKPEEAAVSTTAFKYPSYVQDIMGDIFSLGFGPFRWVCTSGKHEDLQKTDAIAARVMRELLAEPEVPDRVAAQLRDNLRWIEAAEENQLVVGSEARILYADRVGRGTIAMAFNAAVASGELSAPVVLSRDHHDVSGTDSPFRETSNVTDGSAFCADMAVQNALGDAARGATWIALHNGGGVGWGEVMNGGFGMVLDGSEDAREKAACMLGWDVNNGVARRAWARNANARFAIEREMKADPLLTVTLANEADDASVRDAVSKLF</sequence>
<dbReference type="Pfam" id="PF17391">
    <property type="entry name" value="Urocanase_N"/>
    <property type="match status" value="1"/>
</dbReference>
<proteinExistence type="predicted"/>
<evidence type="ECO:0000259" key="5">
    <source>
        <dbReference type="Pfam" id="PF17391"/>
    </source>
</evidence>
<dbReference type="Pfam" id="PF01175">
    <property type="entry name" value="Urocanase"/>
    <property type="match status" value="1"/>
</dbReference>
<dbReference type="InterPro" id="IPR023636">
    <property type="entry name" value="Urocanase_CS"/>
</dbReference>
<dbReference type="GO" id="GO:0019556">
    <property type="term" value="P:L-histidine catabolic process to glutamate and formamide"/>
    <property type="evidence" value="ECO:0007669"/>
    <property type="project" value="UniProtKB-UniPathway"/>
</dbReference>
<evidence type="ECO:0000256" key="2">
    <source>
        <dbReference type="ARBA" id="ARBA00023027"/>
    </source>
</evidence>
<evidence type="ECO:0000313" key="8">
    <source>
        <dbReference type="Proteomes" id="UP000198211"/>
    </source>
</evidence>
<name>A0A225X657_9STRA</name>
<dbReference type="STRING" id="4795.A0A225X657"/>
<dbReference type="Proteomes" id="UP000198211">
    <property type="component" value="Unassembled WGS sequence"/>
</dbReference>
<dbReference type="FunFam" id="3.40.1770.10:FF:000002">
    <property type="entry name" value="Urocanate hydratase 1"/>
    <property type="match status" value="1"/>
</dbReference>
<dbReference type="InterPro" id="IPR035400">
    <property type="entry name" value="Urocanase_N"/>
</dbReference>
<dbReference type="OrthoDB" id="194468at2759"/>
<dbReference type="AlphaFoldDB" id="A0A225X657"/>
<feature type="domain" description="Urocanase N-terminal" evidence="5">
    <location>
        <begin position="93"/>
        <end position="219"/>
    </location>
</feature>
<comment type="caution">
    <text evidence="7">The sequence shown here is derived from an EMBL/GenBank/DDBJ whole genome shotgun (WGS) entry which is preliminary data.</text>
</comment>
<organism evidence="7 8">
    <name type="scientific">Phytophthora megakarya</name>
    <dbReference type="NCBI Taxonomy" id="4795"/>
    <lineage>
        <taxon>Eukaryota</taxon>
        <taxon>Sar</taxon>
        <taxon>Stramenopiles</taxon>
        <taxon>Oomycota</taxon>
        <taxon>Peronosporomycetes</taxon>
        <taxon>Peronosporales</taxon>
        <taxon>Peronosporaceae</taxon>
        <taxon>Phytophthora</taxon>
    </lineage>
</organism>
<comment type="cofactor">
    <cofactor evidence="1">
        <name>NAD(+)</name>
        <dbReference type="ChEBI" id="CHEBI:57540"/>
    </cofactor>
</comment>
<evidence type="ECO:0000256" key="3">
    <source>
        <dbReference type="ARBA" id="ARBA00023239"/>
    </source>
</evidence>
<dbReference type="EMBL" id="NBNE01000003">
    <property type="protein sequence ID" value="OWZ24768.1"/>
    <property type="molecule type" value="Genomic_DNA"/>
</dbReference>
<dbReference type="PROSITE" id="PS01233">
    <property type="entry name" value="UROCANASE"/>
    <property type="match status" value="1"/>
</dbReference>
<dbReference type="PANTHER" id="PTHR12216">
    <property type="entry name" value="UROCANATE HYDRATASE"/>
    <property type="match status" value="1"/>
</dbReference>
<accession>A0A225X657</accession>
<dbReference type="FunFam" id="3.40.1770.10:FF:000003">
    <property type="entry name" value="Urocanate hydratase 1"/>
    <property type="match status" value="1"/>
</dbReference>
<feature type="domain" description="Urocanase C-terminal" evidence="6">
    <location>
        <begin position="428"/>
        <end position="636"/>
    </location>
</feature>
<evidence type="ECO:0000259" key="6">
    <source>
        <dbReference type="Pfam" id="PF17392"/>
    </source>
</evidence>
<dbReference type="InterPro" id="IPR035401">
    <property type="entry name" value="Urocanase_C"/>
</dbReference>
<keyword evidence="2" id="KW-0520">NAD</keyword>
<reference evidence="8" key="1">
    <citation type="submission" date="2017-03" db="EMBL/GenBank/DDBJ databases">
        <title>Phytopthora megakarya and P. palmivora, two closely related causual agents of cacao black pod achieved similar genome size and gene model numbers by different mechanisms.</title>
        <authorList>
            <person name="Ali S."/>
            <person name="Shao J."/>
            <person name="Larry D.J."/>
            <person name="Kronmiller B."/>
            <person name="Shen D."/>
            <person name="Strem M.D."/>
            <person name="Melnick R.L."/>
            <person name="Guiltinan M.J."/>
            <person name="Tyler B.M."/>
            <person name="Meinhardt L.W."/>
            <person name="Bailey B.A."/>
        </authorList>
    </citation>
    <scope>NUCLEOTIDE SEQUENCE [LARGE SCALE GENOMIC DNA]</scope>
    <source>
        <strain evidence="8">zdho120</strain>
    </source>
</reference>
<keyword evidence="3" id="KW-0456">Lyase</keyword>
<gene>
    <name evidence="7" type="ORF">PHMEG_000124</name>
</gene>
<evidence type="ECO:0000256" key="1">
    <source>
        <dbReference type="ARBA" id="ARBA00001911"/>
    </source>
</evidence>
<dbReference type="UniPathway" id="UPA00379">
    <property type="reaction ID" value="UER00550"/>
</dbReference>
<dbReference type="Pfam" id="PF17392">
    <property type="entry name" value="Urocanase_C"/>
    <property type="match status" value="1"/>
</dbReference>
<dbReference type="InterPro" id="IPR036190">
    <property type="entry name" value="Urocanase_sf"/>
</dbReference>
<dbReference type="Gene3D" id="3.40.50.10730">
    <property type="entry name" value="Urocanase like domains"/>
    <property type="match status" value="2"/>
</dbReference>
<protein>
    <submittedName>
        <fullName evidence="7">Urocanate hydratase</fullName>
    </submittedName>
</protein>
<evidence type="ECO:0000259" key="4">
    <source>
        <dbReference type="Pfam" id="PF01175"/>
    </source>
</evidence>
<dbReference type="GO" id="GO:0019557">
    <property type="term" value="P:L-histidine catabolic process to glutamate and formate"/>
    <property type="evidence" value="ECO:0007669"/>
    <property type="project" value="UniProtKB-UniPathway"/>
</dbReference>
<keyword evidence="8" id="KW-1185">Reference proteome</keyword>
<evidence type="ECO:0000313" key="7">
    <source>
        <dbReference type="EMBL" id="OWZ24768.1"/>
    </source>
</evidence>
<dbReference type="InterPro" id="IPR035085">
    <property type="entry name" value="Urocanase_Rossmann-like"/>
</dbReference>
<dbReference type="SUPFAM" id="SSF111326">
    <property type="entry name" value="Urocanase"/>
    <property type="match status" value="1"/>
</dbReference>
<dbReference type="InterPro" id="IPR038364">
    <property type="entry name" value="Urocanase_central_sf"/>
</dbReference>
<dbReference type="GO" id="GO:0016153">
    <property type="term" value="F:urocanate hydratase activity"/>
    <property type="evidence" value="ECO:0007669"/>
    <property type="project" value="InterPro"/>
</dbReference>
<dbReference type="PIRSF" id="PIRSF001423">
    <property type="entry name" value="Urocanate_hydrat"/>
    <property type="match status" value="1"/>
</dbReference>
<dbReference type="PANTHER" id="PTHR12216:SF3">
    <property type="entry name" value="UROCANATE HYDRATASE"/>
    <property type="match status" value="1"/>
</dbReference>